<evidence type="ECO:0000313" key="2">
    <source>
        <dbReference type="Proteomes" id="UP000464178"/>
    </source>
</evidence>
<name>A0A6P2DJH3_9BACT</name>
<dbReference type="AlphaFoldDB" id="A0A6P2DJH3"/>
<dbReference type="Proteomes" id="UP000464178">
    <property type="component" value="Chromosome"/>
</dbReference>
<organism evidence="1 2">
    <name type="scientific">Gemmata massiliana</name>
    <dbReference type="NCBI Taxonomy" id="1210884"/>
    <lineage>
        <taxon>Bacteria</taxon>
        <taxon>Pseudomonadati</taxon>
        <taxon>Planctomycetota</taxon>
        <taxon>Planctomycetia</taxon>
        <taxon>Gemmatales</taxon>
        <taxon>Gemmataceae</taxon>
        <taxon>Gemmata</taxon>
    </lineage>
</organism>
<accession>A0A6P2DJH3</accession>
<dbReference type="EMBL" id="LR593886">
    <property type="protein sequence ID" value="VTS02249.1"/>
    <property type="molecule type" value="Genomic_DNA"/>
</dbReference>
<proteinExistence type="predicted"/>
<sequence>MDVIRLSATSGPDGVLHLTVPVGTPGEFEVAVVVSPKPTVNGAKPKTPEELGWPPKFLESTFGSVQDEAFARYPQGEFEKREVLD</sequence>
<dbReference type="KEGG" id="gms:SOIL9_75790"/>
<reference evidence="1 2" key="1">
    <citation type="submission" date="2019-05" db="EMBL/GenBank/DDBJ databases">
        <authorList>
            <consortium name="Science for Life Laboratories"/>
        </authorList>
    </citation>
    <scope>NUCLEOTIDE SEQUENCE [LARGE SCALE GENOMIC DNA]</scope>
    <source>
        <strain evidence="1">Soil9</strain>
    </source>
</reference>
<keyword evidence="2" id="KW-1185">Reference proteome</keyword>
<gene>
    <name evidence="1" type="ORF">SOIL9_75790</name>
</gene>
<protein>
    <submittedName>
        <fullName evidence="1">Uncharacterized protein</fullName>
    </submittedName>
</protein>
<dbReference type="RefSeq" id="WP_162665800.1">
    <property type="nucleotide sequence ID" value="NZ_LR593886.1"/>
</dbReference>
<evidence type="ECO:0000313" key="1">
    <source>
        <dbReference type="EMBL" id="VTS02249.1"/>
    </source>
</evidence>